<evidence type="ECO:0000313" key="4">
    <source>
        <dbReference type="EMBL" id="JAT51973.1"/>
    </source>
</evidence>
<dbReference type="InterPro" id="IPR000504">
    <property type="entry name" value="RRM_dom"/>
</dbReference>
<dbReference type="InterPro" id="IPR048289">
    <property type="entry name" value="RRM2_NsCP33-like"/>
</dbReference>
<dbReference type="SUPFAM" id="SSF54928">
    <property type="entry name" value="RNA-binding domain, RBD"/>
    <property type="match status" value="1"/>
</dbReference>
<accession>A0A1D1YBG9</accession>
<evidence type="ECO:0000256" key="2">
    <source>
        <dbReference type="PROSITE-ProRule" id="PRU00176"/>
    </source>
</evidence>
<organism evidence="4">
    <name type="scientific">Anthurium amnicola</name>
    <dbReference type="NCBI Taxonomy" id="1678845"/>
    <lineage>
        <taxon>Eukaryota</taxon>
        <taxon>Viridiplantae</taxon>
        <taxon>Streptophyta</taxon>
        <taxon>Embryophyta</taxon>
        <taxon>Tracheophyta</taxon>
        <taxon>Spermatophyta</taxon>
        <taxon>Magnoliopsida</taxon>
        <taxon>Liliopsida</taxon>
        <taxon>Araceae</taxon>
        <taxon>Pothoideae</taxon>
        <taxon>Potheae</taxon>
        <taxon>Anthurium</taxon>
    </lineage>
</organism>
<dbReference type="Pfam" id="PF00076">
    <property type="entry name" value="RRM_1"/>
    <property type="match status" value="1"/>
</dbReference>
<proteinExistence type="predicted"/>
<dbReference type="PANTHER" id="PTHR48027">
    <property type="entry name" value="HETEROGENEOUS NUCLEAR RIBONUCLEOPROTEIN 87F-RELATED"/>
    <property type="match status" value="1"/>
</dbReference>
<evidence type="ECO:0000259" key="3">
    <source>
        <dbReference type="PROSITE" id="PS50102"/>
    </source>
</evidence>
<dbReference type="AlphaFoldDB" id="A0A1D1YBG9"/>
<evidence type="ECO:0000256" key="1">
    <source>
        <dbReference type="ARBA" id="ARBA00022884"/>
    </source>
</evidence>
<dbReference type="Gene3D" id="3.30.70.330">
    <property type="match status" value="1"/>
</dbReference>
<dbReference type="PROSITE" id="PS50102">
    <property type="entry name" value="RRM"/>
    <property type="match status" value="1"/>
</dbReference>
<dbReference type="SMART" id="SM00360">
    <property type="entry name" value="RRM"/>
    <property type="match status" value="1"/>
</dbReference>
<name>A0A1D1YBG9_9ARAE</name>
<gene>
    <name evidence="4" type="primary">GRP2_10</name>
    <name evidence="4" type="ORF">g.103394</name>
</gene>
<keyword evidence="1 2" id="KW-0694">RNA-binding</keyword>
<feature type="non-terminal residue" evidence="4">
    <location>
        <position position="1"/>
    </location>
</feature>
<feature type="domain" description="RRM" evidence="3">
    <location>
        <begin position="83"/>
        <end position="161"/>
    </location>
</feature>
<dbReference type="EMBL" id="GDJX01015963">
    <property type="protein sequence ID" value="JAT51973.1"/>
    <property type="molecule type" value="Transcribed_RNA"/>
</dbReference>
<protein>
    <submittedName>
        <fullName evidence="4">Glycine-rich RNA-binding protein 2, mitochondrial</fullName>
    </submittedName>
</protein>
<dbReference type="InterPro" id="IPR035979">
    <property type="entry name" value="RBD_domain_sf"/>
</dbReference>
<dbReference type="GO" id="GO:0003723">
    <property type="term" value="F:RNA binding"/>
    <property type="evidence" value="ECO:0007669"/>
    <property type="project" value="UniProtKB-UniRule"/>
</dbReference>
<sequence length="181" mass="20038">LLVSTKQNTRVKALFLRLLSVGAWGEPKNHEIVCLKPITMLRFVSKRLLLVPHYPPRQPRPFFYSSSTSPVPPLPPLSPSANNKLFVGGLSWSVDEKSLKDAFSSFGEVTEVRIMYDKQSGRSRGFGFVNFSTDDQARCAKEAMDGKALLGRPLRISIAFDKVRGGPVIVPRLSGTGESNY</sequence>
<dbReference type="InterPro" id="IPR052462">
    <property type="entry name" value="SLIRP/GR-RBP-like"/>
</dbReference>
<dbReference type="CDD" id="cd21608">
    <property type="entry name" value="RRM2_NsCP33_like"/>
    <property type="match status" value="1"/>
</dbReference>
<dbReference type="InterPro" id="IPR012677">
    <property type="entry name" value="Nucleotide-bd_a/b_plait_sf"/>
</dbReference>
<reference evidence="4" key="1">
    <citation type="submission" date="2015-07" db="EMBL/GenBank/DDBJ databases">
        <title>Transcriptome Assembly of Anthurium amnicola.</title>
        <authorList>
            <person name="Suzuki J."/>
        </authorList>
    </citation>
    <scope>NUCLEOTIDE SEQUENCE</scope>
</reference>